<reference evidence="3" key="1">
    <citation type="submission" date="2016-10" db="EMBL/GenBank/DDBJ databases">
        <authorList>
            <person name="Varghese N."/>
            <person name="Submissions S."/>
        </authorList>
    </citation>
    <scope>NUCLEOTIDE SEQUENCE [LARGE SCALE GENOMIC DNA]</scope>
    <source>
        <strain evidence="3">DSM 15719</strain>
    </source>
</reference>
<dbReference type="EMBL" id="FOFZ01000003">
    <property type="protein sequence ID" value="SEQ58380.1"/>
    <property type="molecule type" value="Genomic_DNA"/>
</dbReference>
<sequence length="58" mass="6762">MYIHQKKDWPKFTWDPDAITPLLGEVRHRQGKILGVMQGLGFRLQEETVLKTLTLDVL</sequence>
<organism evidence="2 3">
    <name type="scientific">Flavobacterium frigoris</name>
    <dbReference type="NCBI Taxonomy" id="229204"/>
    <lineage>
        <taxon>Bacteria</taxon>
        <taxon>Pseudomonadati</taxon>
        <taxon>Bacteroidota</taxon>
        <taxon>Flavobacteriia</taxon>
        <taxon>Flavobacteriales</taxon>
        <taxon>Flavobacteriaceae</taxon>
        <taxon>Flavobacterium</taxon>
    </lineage>
</organism>
<accession>A0A1H9H7U3</accession>
<dbReference type="RefSeq" id="WP_245744880.1">
    <property type="nucleotide sequence ID" value="NZ_CBCRVS010000007.1"/>
</dbReference>
<proteinExistence type="predicted"/>
<name>A0A1H9H7U3_FLAFI</name>
<dbReference type="Pfam" id="PF13776">
    <property type="entry name" value="DUF4172"/>
    <property type="match status" value="1"/>
</dbReference>
<dbReference type="AlphaFoldDB" id="A0A1H9H7U3"/>
<keyword evidence="3" id="KW-1185">Reference proteome</keyword>
<dbReference type="Proteomes" id="UP000183658">
    <property type="component" value="Unassembled WGS sequence"/>
</dbReference>
<evidence type="ECO:0000313" key="2">
    <source>
        <dbReference type="EMBL" id="SEQ58380.1"/>
    </source>
</evidence>
<feature type="domain" description="DUF4172" evidence="1">
    <location>
        <begin position="2"/>
        <end position="58"/>
    </location>
</feature>
<gene>
    <name evidence="2" type="ORF">SAMN05444355_10353</name>
</gene>
<evidence type="ECO:0000259" key="1">
    <source>
        <dbReference type="Pfam" id="PF13776"/>
    </source>
</evidence>
<evidence type="ECO:0000313" key="3">
    <source>
        <dbReference type="Proteomes" id="UP000183658"/>
    </source>
</evidence>
<protein>
    <recommendedName>
        <fullName evidence="1">DUF4172 domain-containing protein</fullName>
    </recommendedName>
</protein>
<dbReference type="InterPro" id="IPR025230">
    <property type="entry name" value="DUF4172"/>
</dbReference>